<dbReference type="AlphaFoldDB" id="A0A8D0NWL9"/>
<evidence type="ECO:0008006" key="3">
    <source>
        <dbReference type="Google" id="ProtNLM"/>
    </source>
</evidence>
<proteinExistence type="predicted"/>
<sequence length="80" mass="9706">MFTAALFTRARTWKQPKCPWTDECIKKMWYIYITEYYSAIKKNKIMPFVATWMQLEIIILSEVSQKEKDKYHMISLIYGI</sequence>
<evidence type="ECO:0000313" key="2">
    <source>
        <dbReference type="Proteomes" id="UP000694726"/>
    </source>
</evidence>
<name>A0A8D0NWL9_PIG</name>
<dbReference type="Proteomes" id="UP000694726">
    <property type="component" value="Unplaced"/>
</dbReference>
<dbReference type="Ensembl" id="ENSSSCT00015061012.1">
    <property type="protein sequence ID" value="ENSSSCP00015024514.1"/>
    <property type="gene ID" value="ENSSSCG00015045740.1"/>
</dbReference>
<evidence type="ECO:0000313" key="1">
    <source>
        <dbReference type="Ensembl" id="ENSSSCP00015024514.1"/>
    </source>
</evidence>
<organism evidence="1 2">
    <name type="scientific">Sus scrofa</name>
    <name type="common">Pig</name>
    <dbReference type="NCBI Taxonomy" id="9823"/>
    <lineage>
        <taxon>Eukaryota</taxon>
        <taxon>Metazoa</taxon>
        <taxon>Chordata</taxon>
        <taxon>Craniata</taxon>
        <taxon>Vertebrata</taxon>
        <taxon>Euteleostomi</taxon>
        <taxon>Mammalia</taxon>
        <taxon>Eutheria</taxon>
        <taxon>Laurasiatheria</taxon>
        <taxon>Artiodactyla</taxon>
        <taxon>Suina</taxon>
        <taxon>Suidae</taxon>
        <taxon>Sus</taxon>
    </lineage>
</organism>
<accession>A0A8D0NWL9</accession>
<reference evidence="1" key="1">
    <citation type="submission" date="2025-08" db="UniProtKB">
        <authorList>
            <consortium name="Ensembl"/>
        </authorList>
    </citation>
    <scope>IDENTIFICATION</scope>
</reference>
<protein>
    <recommendedName>
        <fullName evidence="3">DUF1725 domain-containing protein</fullName>
    </recommendedName>
</protein>